<dbReference type="EMBL" id="SRLO01000022">
    <property type="protein sequence ID" value="TNN85210.1"/>
    <property type="molecule type" value="Genomic_DNA"/>
</dbReference>
<keyword evidence="2" id="KW-1185">Reference proteome</keyword>
<gene>
    <name evidence="1" type="ORF">EYF80_004560</name>
</gene>
<comment type="caution">
    <text evidence="1">The sequence shown here is derived from an EMBL/GenBank/DDBJ whole genome shotgun (WGS) entry which is preliminary data.</text>
</comment>
<reference evidence="1 2" key="1">
    <citation type="submission" date="2019-03" db="EMBL/GenBank/DDBJ databases">
        <title>First draft genome of Liparis tanakae, snailfish: a comprehensive survey of snailfish specific genes.</title>
        <authorList>
            <person name="Kim W."/>
            <person name="Song I."/>
            <person name="Jeong J.-H."/>
            <person name="Kim D."/>
            <person name="Kim S."/>
            <person name="Ryu S."/>
            <person name="Song J.Y."/>
            <person name="Lee S.K."/>
        </authorList>
    </citation>
    <scope>NUCLEOTIDE SEQUENCE [LARGE SCALE GENOMIC DNA]</scope>
    <source>
        <tissue evidence="1">Muscle</tissue>
    </source>
</reference>
<dbReference type="Proteomes" id="UP000314294">
    <property type="component" value="Unassembled WGS sequence"/>
</dbReference>
<evidence type="ECO:0000313" key="2">
    <source>
        <dbReference type="Proteomes" id="UP000314294"/>
    </source>
</evidence>
<protein>
    <submittedName>
        <fullName evidence="1">Uncharacterized protein</fullName>
    </submittedName>
</protein>
<evidence type="ECO:0000313" key="1">
    <source>
        <dbReference type="EMBL" id="TNN85210.1"/>
    </source>
</evidence>
<name>A0A4Z2J4V6_9TELE</name>
<organism evidence="1 2">
    <name type="scientific">Liparis tanakae</name>
    <name type="common">Tanaka's snailfish</name>
    <dbReference type="NCBI Taxonomy" id="230148"/>
    <lineage>
        <taxon>Eukaryota</taxon>
        <taxon>Metazoa</taxon>
        <taxon>Chordata</taxon>
        <taxon>Craniata</taxon>
        <taxon>Vertebrata</taxon>
        <taxon>Euteleostomi</taxon>
        <taxon>Actinopterygii</taxon>
        <taxon>Neopterygii</taxon>
        <taxon>Teleostei</taxon>
        <taxon>Neoteleostei</taxon>
        <taxon>Acanthomorphata</taxon>
        <taxon>Eupercaria</taxon>
        <taxon>Perciformes</taxon>
        <taxon>Cottioidei</taxon>
        <taxon>Cottales</taxon>
        <taxon>Liparidae</taxon>
        <taxon>Liparis</taxon>
    </lineage>
</organism>
<proteinExistence type="predicted"/>
<accession>A0A4Z2J4V6</accession>
<sequence>MVMDATVLAGRAENWMSWGWLRPEKLVGLAAVRCSKVKPQISHLPQGGDKDPYTSYEHSNYNTNRSNCGHSVHNSINNLYSIDSRITNTTKYSFNHNISNFSRSFTVWNIQIRDITNINFSINNN</sequence>
<dbReference type="AlphaFoldDB" id="A0A4Z2J4V6"/>